<proteinExistence type="predicted"/>
<reference evidence="2" key="1">
    <citation type="journal article" date="2012" name="PLoS ONE">
        <title>Gene sets for utilization of primary and secondary nutrition supplies in the distal gut of endangered iberian lynx.</title>
        <authorList>
            <person name="Alcaide M."/>
            <person name="Messina E."/>
            <person name="Richter M."/>
            <person name="Bargiela R."/>
            <person name="Peplies J."/>
            <person name="Huws S.A."/>
            <person name="Newbold C.J."/>
            <person name="Golyshin P.N."/>
            <person name="Simon M.A."/>
            <person name="Lopez G."/>
            <person name="Yakimov M.M."/>
            <person name="Ferrer M."/>
        </authorList>
    </citation>
    <scope>NUCLEOTIDE SEQUENCE</scope>
</reference>
<organism evidence="2">
    <name type="scientific">gut metagenome</name>
    <dbReference type="NCBI Taxonomy" id="749906"/>
    <lineage>
        <taxon>unclassified sequences</taxon>
        <taxon>metagenomes</taxon>
        <taxon>organismal metagenomes</taxon>
    </lineage>
</organism>
<protein>
    <submittedName>
        <fullName evidence="2">Uncharacterized protein</fullName>
    </submittedName>
</protein>
<dbReference type="EMBL" id="AMCI01004247">
    <property type="protein sequence ID" value="EJW98478.1"/>
    <property type="molecule type" value="Genomic_DNA"/>
</dbReference>
<comment type="caution">
    <text evidence="2">The sequence shown here is derived from an EMBL/GenBank/DDBJ whole genome shotgun (WGS) entry which is preliminary data.</text>
</comment>
<evidence type="ECO:0000256" key="1">
    <source>
        <dbReference type="SAM" id="MobiDB-lite"/>
    </source>
</evidence>
<accession>J9FVD6</accession>
<feature type="compositionally biased region" description="Gly residues" evidence="1">
    <location>
        <begin position="328"/>
        <end position="340"/>
    </location>
</feature>
<name>J9FVD6_9ZZZZ</name>
<feature type="compositionally biased region" description="Basic and acidic residues" evidence="1">
    <location>
        <begin position="253"/>
        <end position="292"/>
    </location>
</feature>
<evidence type="ECO:0000313" key="2">
    <source>
        <dbReference type="EMBL" id="EJW98478.1"/>
    </source>
</evidence>
<dbReference type="AlphaFoldDB" id="J9FVD6"/>
<gene>
    <name evidence="2" type="ORF">EVA_13416</name>
</gene>
<feature type="compositionally biased region" description="Polar residues" evidence="1">
    <location>
        <begin position="293"/>
        <end position="302"/>
    </location>
</feature>
<feature type="region of interest" description="Disordered" evidence="1">
    <location>
        <begin position="231"/>
        <end position="340"/>
    </location>
</feature>
<sequence length="340" mass="40555">MKKNIFIILTVLLSFPLSSIAQDDDVYFVPSKSKKEKNKKANRQEKLKSDYSLFEDNRYEQDNLEYDNWAEHRYNGAMDVDEYNRRKPKKTEQSAEAKKFEDEDYEENYSGTYTARIVRFHSPTIGVFVSSPFYSDYIDIWYDPWYYDPWYGYTYLGWSSWYRPAWYWHSSCFWYDPWHCHWHPHFGCHYPYYPSYRPIPNGANRGPHGGYVYYRGRNNIVTGQHNNYRPSRDFGWNSGRRPSRDFINGNSRPSRDYGNGRRPSRDFGNSRRPSREFGNSERRPSRDFDHSTPSRNFNQGNRPSRDFAPSRPSRSFNDVPRTHFNQGGRSGGGRNFGGRR</sequence>